<evidence type="ECO:0000256" key="2">
    <source>
        <dbReference type="ARBA" id="ARBA00022692"/>
    </source>
</evidence>
<dbReference type="GeneID" id="24098469"/>
<feature type="transmembrane region" description="Helical" evidence="5">
    <location>
        <begin position="70"/>
        <end position="90"/>
    </location>
</feature>
<accession>J4G9Y2</accession>
<dbReference type="PANTHER" id="PTHR16201">
    <property type="entry name" value="SEVEN TRANSMEMBRANE PROTEIN 1-RELATED"/>
    <property type="match status" value="1"/>
</dbReference>
<evidence type="ECO:0000256" key="3">
    <source>
        <dbReference type="ARBA" id="ARBA00022989"/>
    </source>
</evidence>
<dbReference type="InterPro" id="IPR051415">
    <property type="entry name" value="LAAT-1"/>
</dbReference>
<feature type="transmembrane region" description="Helical" evidence="5">
    <location>
        <begin position="177"/>
        <end position="200"/>
    </location>
</feature>
<gene>
    <name evidence="6" type="ORF">FIBRA_05694</name>
</gene>
<dbReference type="OrthoDB" id="8048523at2759"/>
<protein>
    <submittedName>
        <fullName evidence="6">Uncharacterized protein</fullName>
    </submittedName>
</protein>
<evidence type="ECO:0000256" key="5">
    <source>
        <dbReference type="SAM" id="Phobius"/>
    </source>
</evidence>
<dbReference type="InParanoid" id="J4G9Y2"/>
<dbReference type="EMBL" id="HE797117">
    <property type="protein sequence ID" value="CCM03558.1"/>
    <property type="molecule type" value="Genomic_DNA"/>
</dbReference>
<dbReference type="FunFam" id="1.20.1280.290:FF:000012">
    <property type="entry name" value="Vacuolar membrane PQ loop repeat protein"/>
    <property type="match status" value="1"/>
</dbReference>
<evidence type="ECO:0000313" key="7">
    <source>
        <dbReference type="Proteomes" id="UP000006352"/>
    </source>
</evidence>
<dbReference type="Proteomes" id="UP000006352">
    <property type="component" value="Unassembled WGS sequence"/>
</dbReference>
<dbReference type="AlphaFoldDB" id="J4G9Y2"/>
<reference evidence="6 7" key="1">
    <citation type="journal article" date="2012" name="Appl. Environ. Microbiol.">
        <title>Short-read sequencing for genomic analysis of the brown rot fungus Fibroporia radiculosa.</title>
        <authorList>
            <person name="Tang J.D."/>
            <person name="Perkins A.D."/>
            <person name="Sonstegard T.S."/>
            <person name="Schroeder S.G."/>
            <person name="Burgess S.C."/>
            <person name="Diehl S.V."/>
        </authorList>
    </citation>
    <scope>NUCLEOTIDE SEQUENCE [LARGE SCALE GENOMIC DNA]</scope>
    <source>
        <strain evidence="6 7">TFFH 294</strain>
    </source>
</reference>
<dbReference type="GO" id="GO:0016020">
    <property type="term" value="C:membrane"/>
    <property type="evidence" value="ECO:0007669"/>
    <property type="project" value="UniProtKB-SubCell"/>
</dbReference>
<keyword evidence="7" id="KW-1185">Reference proteome</keyword>
<evidence type="ECO:0000256" key="4">
    <source>
        <dbReference type="ARBA" id="ARBA00023136"/>
    </source>
</evidence>
<name>J4G9Y2_9APHY</name>
<proteinExistence type="predicted"/>
<feature type="transmembrane region" description="Helical" evidence="5">
    <location>
        <begin position="146"/>
        <end position="165"/>
    </location>
</feature>
<dbReference type="SMART" id="SM00679">
    <property type="entry name" value="CTNS"/>
    <property type="match status" value="1"/>
</dbReference>
<keyword evidence="3 5" id="KW-1133">Transmembrane helix</keyword>
<comment type="subcellular location">
    <subcellularLocation>
        <location evidence="1">Membrane</location>
        <topology evidence="1">Multi-pass membrane protein</topology>
    </subcellularLocation>
</comment>
<sequence>MTVFPQYSACDITLLLQIYYYRWTNPQSAETPVLVPEASIISDLSEETPLLSGDDADSGQQAQALVLHEFLRYAGALLFVFAVGVAAWAVNDFIYAGQTRPKPKEEVIEWRSQVLGWISAAMYLGARVPQIVKNFKSKCEGLSPFLFIYSITGNTTYVLSILTVSMNAKHLTVNASWLAGSALTVFLDVFVLCQFVYYRAVQKRNARARMS</sequence>
<keyword evidence="2 5" id="KW-0812">Transmembrane</keyword>
<dbReference type="RefSeq" id="XP_012182841.1">
    <property type="nucleotide sequence ID" value="XM_012327451.1"/>
</dbReference>
<dbReference type="InterPro" id="IPR006603">
    <property type="entry name" value="PQ-loop_rpt"/>
</dbReference>
<dbReference type="PANTHER" id="PTHR16201:SF44">
    <property type="entry name" value="SEVEN TRANSMEMBRANE PROTEIN 1"/>
    <property type="match status" value="1"/>
</dbReference>
<dbReference type="Gene3D" id="1.20.1280.290">
    <property type="match status" value="1"/>
</dbReference>
<organism evidence="6 7">
    <name type="scientific">Fibroporia radiculosa</name>
    <dbReference type="NCBI Taxonomy" id="599839"/>
    <lineage>
        <taxon>Eukaryota</taxon>
        <taxon>Fungi</taxon>
        <taxon>Dikarya</taxon>
        <taxon>Basidiomycota</taxon>
        <taxon>Agaricomycotina</taxon>
        <taxon>Agaricomycetes</taxon>
        <taxon>Polyporales</taxon>
        <taxon>Fibroporiaceae</taxon>
        <taxon>Fibroporia</taxon>
    </lineage>
</organism>
<keyword evidence="4 5" id="KW-0472">Membrane</keyword>
<dbReference type="Pfam" id="PF04193">
    <property type="entry name" value="PQ-loop"/>
    <property type="match status" value="1"/>
</dbReference>
<evidence type="ECO:0000313" key="6">
    <source>
        <dbReference type="EMBL" id="CCM03558.1"/>
    </source>
</evidence>
<dbReference type="HOGENOM" id="CLU_019699_1_0_1"/>
<evidence type="ECO:0000256" key="1">
    <source>
        <dbReference type="ARBA" id="ARBA00004141"/>
    </source>
</evidence>